<dbReference type="RefSeq" id="WP_085889753.1">
    <property type="nucleotide sequence ID" value="NZ_FWFN01000009.1"/>
</dbReference>
<sequence>MSLPEKVSGEAAASAVSWAVATAGAASLWIVRTVLTNHRKIALLEQAVGSIAKSAEEDRAARVRLEAKLDGAIERGLGRS</sequence>
<keyword evidence="1" id="KW-1133">Transmembrane helix</keyword>
<keyword evidence="1" id="KW-0472">Membrane</keyword>
<feature type="transmembrane region" description="Helical" evidence="1">
    <location>
        <begin position="12"/>
        <end position="31"/>
    </location>
</feature>
<organism evidence="2 3">
    <name type="scientific">Pseudooceanicola marinus</name>
    <dbReference type="NCBI Taxonomy" id="396013"/>
    <lineage>
        <taxon>Bacteria</taxon>
        <taxon>Pseudomonadati</taxon>
        <taxon>Pseudomonadota</taxon>
        <taxon>Alphaproteobacteria</taxon>
        <taxon>Rhodobacterales</taxon>
        <taxon>Paracoccaceae</taxon>
        <taxon>Pseudooceanicola</taxon>
    </lineage>
</organism>
<evidence type="ECO:0000256" key="1">
    <source>
        <dbReference type="SAM" id="Phobius"/>
    </source>
</evidence>
<evidence type="ECO:0000313" key="2">
    <source>
        <dbReference type="EMBL" id="SLN70405.1"/>
    </source>
</evidence>
<keyword evidence="1" id="KW-0812">Transmembrane</keyword>
<dbReference type="AlphaFoldDB" id="A0A1X7A4H6"/>
<gene>
    <name evidence="2" type="ORF">PSM7751_03726</name>
</gene>
<reference evidence="2 3" key="1">
    <citation type="submission" date="2017-03" db="EMBL/GenBank/DDBJ databases">
        <authorList>
            <person name="Afonso C.L."/>
            <person name="Miller P.J."/>
            <person name="Scott M.A."/>
            <person name="Spackman E."/>
            <person name="Goraichik I."/>
            <person name="Dimitrov K.M."/>
            <person name="Suarez D.L."/>
            <person name="Swayne D.E."/>
        </authorList>
    </citation>
    <scope>NUCLEOTIDE SEQUENCE [LARGE SCALE GENOMIC DNA]</scope>
    <source>
        <strain evidence="2 3">CECT 7751</strain>
    </source>
</reference>
<proteinExistence type="predicted"/>
<dbReference type="EMBL" id="FWFN01000009">
    <property type="protein sequence ID" value="SLN70405.1"/>
    <property type="molecule type" value="Genomic_DNA"/>
</dbReference>
<protein>
    <submittedName>
        <fullName evidence="2">Uncharacterized protein</fullName>
    </submittedName>
</protein>
<keyword evidence="3" id="KW-1185">Reference proteome</keyword>
<accession>A0A1X7A4H6</accession>
<dbReference type="Proteomes" id="UP000193963">
    <property type="component" value="Unassembled WGS sequence"/>
</dbReference>
<evidence type="ECO:0000313" key="3">
    <source>
        <dbReference type="Proteomes" id="UP000193963"/>
    </source>
</evidence>
<name>A0A1X7A4H6_9RHOB</name>